<dbReference type="Gene3D" id="3.40.50.300">
    <property type="entry name" value="P-loop containing nucleotide triphosphate hydrolases"/>
    <property type="match status" value="1"/>
</dbReference>
<dbReference type="PANTHER" id="PTHR34383">
    <property type="entry name" value="POLYPHOSPHATE:AMP PHOSPHOTRANSFERASE-RELATED"/>
    <property type="match status" value="1"/>
</dbReference>
<dbReference type="InterPro" id="IPR022300">
    <property type="entry name" value="PPK2-rel_1"/>
</dbReference>
<name>A0ABX9R257_9ACTN</name>
<dbReference type="SUPFAM" id="SSF52540">
    <property type="entry name" value="P-loop containing nucleoside triphosphate hydrolases"/>
    <property type="match status" value="1"/>
</dbReference>
<evidence type="ECO:0000313" key="4">
    <source>
        <dbReference type="Proteomes" id="UP000271548"/>
    </source>
</evidence>
<dbReference type="InterPro" id="IPR022488">
    <property type="entry name" value="PPK2-related"/>
</dbReference>
<organism evidence="3 4">
    <name type="scientific">Micromonospora musae</name>
    <dbReference type="NCBI Taxonomy" id="1894970"/>
    <lineage>
        <taxon>Bacteria</taxon>
        <taxon>Bacillati</taxon>
        <taxon>Actinomycetota</taxon>
        <taxon>Actinomycetes</taxon>
        <taxon>Micromonosporales</taxon>
        <taxon>Micromonosporaceae</taxon>
        <taxon>Micromonospora</taxon>
    </lineage>
</organism>
<gene>
    <name evidence="3" type="ORF">D7147_21230</name>
</gene>
<feature type="domain" description="Polyphosphate kinase-2-related" evidence="2">
    <location>
        <begin position="101"/>
        <end position="292"/>
    </location>
</feature>
<dbReference type="EMBL" id="RAZS01000007">
    <property type="protein sequence ID" value="RKN17172.1"/>
    <property type="molecule type" value="Genomic_DNA"/>
</dbReference>
<reference evidence="3 4" key="1">
    <citation type="submission" date="2018-09" db="EMBL/GenBank/DDBJ databases">
        <title>Micromonospora sp. nov. MS1-9, isolated from a root of Musa sp.</title>
        <authorList>
            <person name="Kuncharoen N."/>
            <person name="Kudo T."/>
            <person name="Ohkuma M."/>
            <person name="Yuki M."/>
            <person name="Tanasupawat S."/>
        </authorList>
    </citation>
    <scope>NUCLEOTIDE SEQUENCE [LARGE SCALE GENOMIC DNA]</scope>
    <source>
        <strain evidence="3 4">NGC1-4</strain>
    </source>
</reference>
<evidence type="ECO:0000313" key="3">
    <source>
        <dbReference type="EMBL" id="RKN17172.1"/>
    </source>
</evidence>
<evidence type="ECO:0000259" key="2">
    <source>
        <dbReference type="Pfam" id="PF03976"/>
    </source>
</evidence>
<accession>A0ABX9R257</accession>
<keyword evidence="4" id="KW-1185">Reference proteome</keyword>
<feature type="region of interest" description="Disordered" evidence="1">
    <location>
        <begin position="71"/>
        <end position="96"/>
    </location>
</feature>
<dbReference type="Pfam" id="PF03976">
    <property type="entry name" value="PPK2"/>
    <property type="match status" value="1"/>
</dbReference>
<dbReference type="NCBIfam" id="TIGR03709">
    <property type="entry name" value="PPK2_rel_1"/>
    <property type="match status" value="1"/>
</dbReference>
<dbReference type="RefSeq" id="WP_120680341.1">
    <property type="nucleotide sequence ID" value="NZ_RAZS01000007.1"/>
</dbReference>
<proteinExistence type="predicted"/>
<dbReference type="PANTHER" id="PTHR34383:SF3">
    <property type="entry name" value="POLYPHOSPHATE:AMP PHOSPHOTRANSFERASE"/>
    <property type="match status" value="1"/>
</dbReference>
<evidence type="ECO:0000256" key="1">
    <source>
        <dbReference type="SAM" id="MobiDB-lite"/>
    </source>
</evidence>
<dbReference type="InterPro" id="IPR027417">
    <property type="entry name" value="P-loop_NTPase"/>
</dbReference>
<comment type="caution">
    <text evidence="3">The sequence shown here is derived from an EMBL/GenBank/DDBJ whole genome shotgun (WGS) entry which is preliminary data.</text>
</comment>
<protein>
    <recommendedName>
        <fullName evidence="2">Polyphosphate kinase-2-related domain-containing protein</fullName>
    </recommendedName>
</protein>
<dbReference type="Proteomes" id="UP000271548">
    <property type="component" value="Unassembled WGS sequence"/>
</dbReference>
<sequence length="329" mass="36279">MEVIAPAGDPLRRLLRVTAPVQLDAVHPRSTPGLPDPAVTGRSPKAWARAQVRLIGAELGRQQEMLYAEAKAAEPPRRAAGGSGGAGATAAPRGGRGAPARRVLLVLQAMDCGGKDGAIKRVAGAMNPLGLHIRSFGPPTPEELRHDFLWRIRRALPAPGYLGVFNRSHYEDVLVARVEALVPEATWRARYDEINAFERELTAGGVILVKVMLHISYAEQGERLLGRLDDPRKRWKYSPSDVDARSRWSDYQAAYAEALSRCGTDFAPWFVVPADRKWYRDWAVAHLLRETFDTLRLDYPPAGFDPVRERERLLSGGAETGGTPEVNVR</sequence>